<feature type="chain" id="PRO_5037117523" evidence="2">
    <location>
        <begin position="21"/>
        <end position="61"/>
    </location>
</feature>
<gene>
    <name evidence="3" type="ORF">JMN32_07215</name>
</gene>
<feature type="region of interest" description="Disordered" evidence="1">
    <location>
        <begin position="26"/>
        <end position="61"/>
    </location>
</feature>
<accession>A0A937KDI3</accession>
<dbReference type="EMBL" id="JAEUGD010000023">
    <property type="protein sequence ID" value="MBL6446090.1"/>
    <property type="molecule type" value="Genomic_DNA"/>
</dbReference>
<dbReference type="Proteomes" id="UP000614216">
    <property type="component" value="Unassembled WGS sequence"/>
</dbReference>
<evidence type="ECO:0000313" key="4">
    <source>
        <dbReference type="Proteomes" id="UP000614216"/>
    </source>
</evidence>
<evidence type="ECO:0000256" key="1">
    <source>
        <dbReference type="SAM" id="MobiDB-lite"/>
    </source>
</evidence>
<feature type="signal peptide" evidence="2">
    <location>
        <begin position="1"/>
        <end position="20"/>
    </location>
</feature>
<dbReference type="PROSITE" id="PS51257">
    <property type="entry name" value="PROKAR_LIPOPROTEIN"/>
    <property type="match status" value="1"/>
</dbReference>
<evidence type="ECO:0000256" key="2">
    <source>
        <dbReference type="SAM" id="SignalP"/>
    </source>
</evidence>
<keyword evidence="2" id="KW-0732">Signal</keyword>
<comment type="caution">
    <text evidence="3">The sequence shown here is derived from an EMBL/GenBank/DDBJ whole genome shotgun (WGS) entry which is preliminary data.</text>
</comment>
<feature type="compositionally biased region" description="Pro residues" evidence="1">
    <location>
        <begin position="41"/>
        <end position="50"/>
    </location>
</feature>
<protein>
    <submittedName>
        <fullName evidence="3">Uncharacterized protein</fullName>
    </submittedName>
</protein>
<sequence>MKRIKYFSILTLIFGAFAFACNEDVVGPLGGGDDEDDDPIVLPPPPPPPGQSTEGGDTLNI</sequence>
<name>A0A937KDI3_9BACT</name>
<dbReference type="RefSeq" id="WP_202855636.1">
    <property type="nucleotide sequence ID" value="NZ_JAEUGD010000023.1"/>
</dbReference>
<reference evidence="3" key="1">
    <citation type="submission" date="2021-01" db="EMBL/GenBank/DDBJ databases">
        <title>Fulvivirga kasyanovii gen. nov., sp nov., a novel member of the phylum Bacteroidetes isolated from seawater in a mussel farm.</title>
        <authorList>
            <person name="Zhao L.-H."/>
            <person name="Wang Z.-J."/>
        </authorList>
    </citation>
    <scope>NUCLEOTIDE SEQUENCE</scope>
    <source>
        <strain evidence="3">29W222</strain>
    </source>
</reference>
<evidence type="ECO:0000313" key="3">
    <source>
        <dbReference type="EMBL" id="MBL6446090.1"/>
    </source>
</evidence>
<dbReference type="AlphaFoldDB" id="A0A937KDI3"/>
<keyword evidence="4" id="KW-1185">Reference proteome</keyword>
<proteinExistence type="predicted"/>
<organism evidence="3 4">
    <name type="scientific">Fulvivirga marina</name>
    <dbReference type="NCBI Taxonomy" id="2494733"/>
    <lineage>
        <taxon>Bacteria</taxon>
        <taxon>Pseudomonadati</taxon>
        <taxon>Bacteroidota</taxon>
        <taxon>Cytophagia</taxon>
        <taxon>Cytophagales</taxon>
        <taxon>Fulvivirgaceae</taxon>
        <taxon>Fulvivirga</taxon>
    </lineage>
</organism>
<feature type="compositionally biased region" description="Polar residues" evidence="1">
    <location>
        <begin position="51"/>
        <end position="61"/>
    </location>
</feature>